<dbReference type="InterPro" id="IPR036640">
    <property type="entry name" value="ABC1_TM_sf"/>
</dbReference>
<feature type="transmembrane region" description="Helical" evidence="7">
    <location>
        <begin position="167"/>
        <end position="184"/>
    </location>
</feature>
<feature type="transmembrane region" description="Helical" evidence="7">
    <location>
        <begin position="261"/>
        <end position="280"/>
    </location>
</feature>
<comment type="subcellular location">
    <subcellularLocation>
        <location evidence="1">Cell membrane</location>
        <topology evidence="1">Multi-pass membrane protein</topology>
    </subcellularLocation>
</comment>
<organism evidence="10 11">
    <name type="scientific">Eubacterium ventriosum</name>
    <dbReference type="NCBI Taxonomy" id="39496"/>
    <lineage>
        <taxon>Bacteria</taxon>
        <taxon>Bacillati</taxon>
        <taxon>Bacillota</taxon>
        <taxon>Clostridia</taxon>
        <taxon>Eubacteriales</taxon>
        <taxon>Eubacteriaceae</taxon>
        <taxon>Eubacterium</taxon>
    </lineage>
</organism>
<dbReference type="PANTHER" id="PTHR24221:SF654">
    <property type="entry name" value="ATP-BINDING CASSETTE SUB-FAMILY B MEMBER 6"/>
    <property type="match status" value="1"/>
</dbReference>
<dbReference type="GO" id="GO:0034040">
    <property type="term" value="F:ATPase-coupled lipid transmembrane transporter activity"/>
    <property type="evidence" value="ECO:0007669"/>
    <property type="project" value="TreeGrafter"/>
</dbReference>
<dbReference type="AlphaFoldDB" id="A0A413R6Q7"/>
<dbReference type="GO" id="GO:0016887">
    <property type="term" value="F:ATP hydrolysis activity"/>
    <property type="evidence" value="ECO:0007669"/>
    <property type="project" value="InterPro"/>
</dbReference>
<dbReference type="GO" id="GO:0140359">
    <property type="term" value="F:ABC-type transporter activity"/>
    <property type="evidence" value="ECO:0007669"/>
    <property type="project" value="InterPro"/>
</dbReference>
<feature type="domain" description="ABC transmembrane type-1" evidence="9">
    <location>
        <begin position="34"/>
        <end position="310"/>
    </location>
</feature>
<accession>A0A413R6Q7</accession>
<evidence type="ECO:0000256" key="4">
    <source>
        <dbReference type="ARBA" id="ARBA00022840"/>
    </source>
</evidence>
<feature type="domain" description="ABC transporter" evidence="8">
    <location>
        <begin position="367"/>
        <end position="604"/>
    </location>
</feature>
<evidence type="ECO:0000313" key="11">
    <source>
        <dbReference type="Proteomes" id="UP000284779"/>
    </source>
</evidence>
<dbReference type="SUPFAM" id="SSF52540">
    <property type="entry name" value="P-loop containing nucleoside triphosphate hydrolases"/>
    <property type="match status" value="1"/>
</dbReference>
<protein>
    <submittedName>
        <fullName evidence="10">ABC transporter ATP-binding protein</fullName>
    </submittedName>
</protein>
<evidence type="ECO:0000259" key="8">
    <source>
        <dbReference type="PROSITE" id="PS50893"/>
    </source>
</evidence>
<evidence type="ECO:0000256" key="5">
    <source>
        <dbReference type="ARBA" id="ARBA00022989"/>
    </source>
</evidence>
<dbReference type="InterPro" id="IPR011527">
    <property type="entry name" value="ABC1_TM_dom"/>
</dbReference>
<gene>
    <name evidence="10" type="ORF">DW944_08565</name>
</gene>
<dbReference type="InterPro" id="IPR003593">
    <property type="entry name" value="AAA+_ATPase"/>
</dbReference>
<dbReference type="SUPFAM" id="SSF90123">
    <property type="entry name" value="ABC transporter transmembrane region"/>
    <property type="match status" value="1"/>
</dbReference>
<feature type="transmembrane region" description="Helical" evidence="7">
    <location>
        <begin position="141"/>
        <end position="161"/>
    </location>
</feature>
<evidence type="ECO:0000313" key="10">
    <source>
        <dbReference type="EMBL" id="RHA17675.1"/>
    </source>
</evidence>
<keyword evidence="11" id="KW-1185">Reference proteome</keyword>
<evidence type="ECO:0000256" key="2">
    <source>
        <dbReference type="ARBA" id="ARBA00022692"/>
    </source>
</evidence>
<evidence type="ECO:0000259" key="9">
    <source>
        <dbReference type="PROSITE" id="PS50929"/>
    </source>
</evidence>
<evidence type="ECO:0000256" key="6">
    <source>
        <dbReference type="ARBA" id="ARBA00023136"/>
    </source>
</evidence>
<keyword evidence="3" id="KW-0547">Nucleotide-binding</keyword>
<dbReference type="InterPro" id="IPR003439">
    <property type="entry name" value="ABC_transporter-like_ATP-bd"/>
</dbReference>
<keyword evidence="4 10" id="KW-0067">ATP-binding</keyword>
<dbReference type="Proteomes" id="UP000284779">
    <property type="component" value="Unassembled WGS sequence"/>
</dbReference>
<keyword evidence="6 7" id="KW-0472">Membrane</keyword>
<dbReference type="GO" id="GO:0005886">
    <property type="term" value="C:plasma membrane"/>
    <property type="evidence" value="ECO:0007669"/>
    <property type="project" value="UniProtKB-SubCell"/>
</dbReference>
<dbReference type="PROSITE" id="PS50893">
    <property type="entry name" value="ABC_TRANSPORTER_2"/>
    <property type="match status" value="1"/>
</dbReference>
<dbReference type="PROSITE" id="PS50929">
    <property type="entry name" value="ABC_TM1F"/>
    <property type="match status" value="1"/>
</dbReference>
<dbReference type="InterPro" id="IPR039421">
    <property type="entry name" value="Type_1_exporter"/>
</dbReference>
<dbReference type="GO" id="GO:0005524">
    <property type="term" value="F:ATP binding"/>
    <property type="evidence" value="ECO:0007669"/>
    <property type="project" value="UniProtKB-KW"/>
</dbReference>
<dbReference type="RefSeq" id="WP_117970943.1">
    <property type="nucleotide sequence ID" value="NZ_CATZTO010000002.1"/>
</dbReference>
<proteinExistence type="predicted"/>
<dbReference type="EMBL" id="QSFD01000008">
    <property type="protein sequence ID" value="RHA17675.1"/>
    <property type="molecule type" value="Genomic_DNA"/>
</dbReference>
<dbReference type="SMART" id="SM00382">
    <property type="entry name" value="AAA"/>
    <property type="match status" value="1"/>
</dbReference>
<keyword evidence="5 7" id="KW-1133">Transmembrane helix</keyword>
<comment type="caution">
    <text evidence="10">The sequence shown here is derived from an EMBL/GenBank/DDBJ whole genome shotgun (WGS) entry which is preliminary data.</text>
</comment>
<dbReference type="CDD" id="cd03228">
    <property type="entry name" value="ABCC_MRP_Like"/>
    <property type="match status" value="1"/>
</dbReference>
<dbReference type="Pfam" id="PF00005">
    <property type="entry name" value="ABC_tran"/>
    <property type="match status" value="1"/>
</dbReference>
<sequence>MKNNKDNIRCFKFFGKFAWQNDKKYYAFLILNIIVNSLSPFVTILGTQYLIDEIADESKRNMFWIVFWVAFICIGSFICSNLKKWTGENISRIGEKFDRIFKTNLCMNCIKMKFKNTEDTDVLDIIKNAERALNETGQVNGLITALANIITKFFVALGVVVLVCTRIPWLMIPVIISFAVNSYTTSKVNKGRRKFFKEMSNVERGSTYFNTELQESRYAKDIRLYDASEIFEKKYDGYVDRIYDTSKKYFMGFLKYWNVNNIFYSVSDMTIYILLVVNIFNKTISIGEFSSLFQATGEFASAIRNIVNSYLEMNYTSSVLKFYIDFVESVAVEDNEFDSSAAENGLSDNITLEEIENILTDFNKCEIEFKDVSFKYPNTEKYILKNVSVTIKSGEHVAIVGQNGAGKTTFIKLLCHLYDNYEGKILINGREAGEYSFREYIRLLSVVFQDFRLFAFTIKENVTVFQDKKVDLEEIYKIAGIEDWITGLEEKDSTHIYKMFVENGVEPSGGQAQKLAIARALYKNAPIVVLDEPTAALDPISEYEVYKNFDKLVHGKTAIYISHRLSSCRFCDRIIVLEDGSVVEEGSHEKLIENTKGLYFKMYNTQAKHYS</sequence>
<dbReference type="Gene3D" id="1.20.1560.10">
    <property type="entry name" value="ABC transporter type 1, transmembrane domain"/>
    <property type="match status" value="1"/>
</dbReference>
<dbReference type="Pfam" id="PF00664">
    <property type="entry name" value="ABC_membrane"/>
    <property type="match status" value="1"/>
</dbReference>
<keyword evidence="2 7" id="KW-0812">Transmembrane</keyword>
<reference evidence="10 11" key="1">
    <citation type="submission" date="2018-08" db="EMBL/GenBank/DDBJ databases">
        <title>A genome reference for cultivated species of the human gut microbiota.</title>
        <authorList>
            <person name="Zou Y."/>
            <person name="Xue W."/>
            <person name="Luo G."/>
        </authorList>
    </citation>
    <scope>NUCLEOTIDE SEQUENCE [LARGE SCALE GENOMIC DNA]</scope>
    <source>
        <strain evidence="10 11">AM44-11BH</strain>
    </source>
</reference>
<dbReference type="PANTHER" id="PTHR24221">
    <property type="entry name" value="ATP-BINDING CASSETTE SUB-FAMILY B"/>
    <property type="match status" value="1"/>
</dbReference>
<dbReference type="InterPro" id="IPR027417">
    <property type="entry name" value="P-loop_NTPase"/>
</dbReference>
<evidence type="ECO:0000256" key="7">
    <source>
        <dbReference type="SAM" id="Phobius"/>
    </source>
</evidence>
<evidence type="ECO:0000256" key="3">
    <source>
        <dbReference type="ARBA" id="ARBA00022741"/>
    </source>
</evidence>
<name>A0A413R6Q7_9FIRM</name>
<feature type="transmembrane region" description="Helical" evidence="7">
    <location>
        <begin position="25"/>
        <end position="51"/>
    </location>
</feature>
<dbReference type="Gene3D" id="3.40.50.300">
    <property type="entry name" value="P-loop containing nucleotide triphosphate hydrolases"/>
    <property type="match status" value="1"/>
</dbReference>
<evidence type="ECO:0000256" key="1">
    <source>
        <dbReference type="ARBA" id="ARBA00004651"/>
    </source>
</evidence>
<feature type="transmembrane region" description="Helical" evidence="7">
    <location>
        <begin position="63"/>
        <end position="82"/>
    </location>
</feature>